<organism evidence="1 2">
    <name type="scientific">Corallococcus soli</name>
    <dbReference type="NCBI Taxonomy" id="2710757"/>
    <lineage>
        <taxon>Bacteria</taxon>
        <taxon>Pseudomonadati</taxon>
        <taxon>Myxococcota</taxon>
        <taxon>Myxococcia</taxon>
        <taxon>Myxococcales</taxon>
        <taxon>Cystobacterineae</taxon>
        <taxon>Myxococcaceae</taxon>
        <taxon>Corallococcus</taxon>
    </lineage>
</organism>
<keyword evidence="1" id="KW-0449">Lipoprotein</keyword>
<name>A0ABR9PHF0_9BACT</name>
<evidence type="ECO:0000313" key="2">
    <source>
        <dbReference type="Proteomes" id="UP001516472"/>
    </source>
</evidence>
<gene>
    <name evidence="1" type="ORF">G4177_03985</name>
</gene>
<keyword evidence="2" id="KW-1185">Reference proteome</keyword>
<protein>
    <submittedName>
        <fullName evidence="1">TIGR02269 family lipoprotein</fullName>
    </submittedName>
</protein>
<dbReference type="Proteomes" id="UP001516472">
    <property type="component" value="Unassembled WGS sequence"/>
</dbReference>
<evidence type="ECO:0000313" key="1">
    <source>
        <dbReference type="EMBL" id="MBE4747336.1"/>
    </source>
</evidence>
<dbReference type="InterPro" id="IPR011755">
    <property type="entry name" value="CHP02269_MYXXA"/>
</dbReference>
<dbReference type="EMBL" id="JAAIYO010000001">
    <property type="protein sequence ID" value="MBE4747336.1"/>
    <property type="molecule type" value="Genomic_DNA"/>
</dbReference>
<dbReference type="PROSITE" id="PS51257">
    <property type="entry name" value="PROKAR_LIPOPROTEIN"/>
    <property type="match status" value="1"/>
</dbReference>
<sequence>MRVWPLMMLALWVGGCATTPSSRWASGTELPGKTHVDEGHDEDACLALHCARDTCGLYADQDPASPQGRVVHTFSGAPAPITPRGSAQRHWGSAQELPGNSLPVFVFRWHPREPLPSEVKRRQAMEEWASRPKERHHIFPQAMKAYFQSKGINVHDYVIAIDAEVHRRIHREADSGPWNTEWMAFRERTRGRATKLMHFDQASWMIQRFDIFGLTMTYWQGIDLTPQQRPEP</sequence>
<dbReference type="NCBIfam" id="TIGR02269">
    <property type="entry name" value="TIGR02269 family lipoprotein"/>
    <property type="match status" value="1"/>
</dbReference>
<comment type="caution">
    <text evidence="1">The sequence shown here is derived from an EMBL/GenBank/DDBJ whole genome shotgun (WGS) entry which is preliminary data.</text>
</comment>
<accession>A0ABR9PHF0</accession>
<proteinExistence type="predicted"/>
<dbReference type="Pfam" id="PF09533">
    <property type="entry name" value="DUF2380"/>
    <property type="match status" value="1"/>
</dbReference>
<reference evidence="1 2" key="1">
    <citation type="submission" date="2020-02" db="EMBL/GenBank/DDBJ databases">
        <authorList>
            <person name="Babadi Z.K."/>
            <person name="Risdian C."/>
            <person name="Ebrahimipour G.H."/>
            <person name="Wink J."/>
        </authorList>
    </citation>
    <scope>NUCLEOTIDE SEQUENCE [LARGE SCALE GENOMIC DNA]</scope>
    <source>
        <strain evidence="1 2">ZKHCc1 1396</strain>
    </source>
</reference>